<protein>
    <submittedName>
        <fullName evidence="1">Uncharacterized protein</fullName>
    </submittedName>
</protein>
<name>A0AA36HYA0_9DINO</name>
<dbReference type="AlphaFoldDB" id="A0AA36HYA0"/>
<proteinExistence type="predicted"/>
<reference evidence="1" key="1">
    <citation type="submission" date="2023-08" db="EMBL/GenBank/DDBJ databases">
        <authorList>
            <person name="Chen Y."/>
            <person name="Shah S."/>
            <person name="Dougan E. K."/>
            <person name="Thang M."/>
            <person name="Chan C."/>
        </authorList>
    </citation>
    <scope>NUCLEOTIDE SEQUENCE</scope>
</reference>
<keyword evidence="2" id="KW-1185">Reference proteome</keyword>
<evidence type="ECO:0000313" key="1">
    <source>
        <dbReference type="EMBL" id="CAJ1376689.1"/>
    </source>
</evidence>
<organism evidence="1 2">
    <name type="scientific">Effrenium voratum</name>
    <dbReference type="NCBI Taxonomy" id="2562239"/>
    <lineage>
        <taxon>Eukaryota</taxon>
        <taxon>Sar</taxon>
        <taxon>Alveolata</taxon>
        <taxon>Dinophyceae</taxon>
        <taxon>Suessiales</taxon>
        <taxon>Symbiodiniaceae</taxon>
        <taxon>Effrenium</taxon>
    </lineage>
</organism>
<gene>
    <name evidence="1" type="ORF">EVOR1521_LOCUS5682</name>
</gene>
<dbReference type="EMBL" id="CAUJNA010000413">
    <property type="protein sequence ID" value="CAJ1376689.1"/>
    <property type="molecule type" value="Genomic_DNA"/>
</dbReference>
<accession>A0AA36HYA0</accession>
<sequence length="481" mass="55427">MPSTIYDSEPQLREKMAAPTCRKMLRECFGEYRVGSRKTDMCTHCNTFHCQLVPDFKQFMQKARRDLEVVLPVYFRAWDAAGRAAEDAQNGDWAKVASALLKYIHTHHSRFQNERETLSRADRLTLFSEVEAPIELELKGRLSLLTAFQWHMVSARRQGEYFRSLIDKLAQEHYLMAYDFRQKLRLPLAPTETGPMWHCQQKVSLACWGGVFVKHSTKSTVAQPQVDLTFLLFLSEVVEQPAEASNLMLQEALNATGAPFSGTLQLWSDTGPHFRSAGNLFFYARKLCQARKQPIQIRWLAEQHGKSILDEMFAWTGTHRDGWLGKHAARFPIYNIDDMAQALKTGAAAQMQKDPSGPKWIVKKVRYPERRASVRQFLHAPSLKITGTYALDAEPHHGQAPVPPALVNRIFADSDDRCRVLDWKLETLTEDAPETWRKTFFDGPKPWEEEVDWRADHHLKRVYEAQRNRPPPRQILPTKTL</sequence>
<comment type="caution">
    <text evidence="1">The sequence shown here is derived from an EMBL/GenBank/DDBJ whole genome shotgun (WGS) entry which is preliminary data.</text>
</comment>
<evidence type="ECO:0000313" key="2">
    <source>
        <dbReference type="Proteomes" id="UP001178507"/>
    </source>
</evidence>
<dbReference type="Proteomes" id="UP001178507">
    <property type="component" value="Unassembled WGS sequence"/>
</dbReference>